<feature type="binding site" evidence="10">
    <location>
        <position position="178"/>
    </location>
    <ligand>
        <name>thiamine diphosphate</name>
        <dbReference type="ChEBI" id="CHEBI:58937"/>
    </ligand>
</feature>
<dbReference type="GO" id="GO:0009228">
    <property type="term" value="P:thiamine biosynthetic process"/>
    <property type="evidence" value="ECO:0007669"/>
    <property type="project" value="UniProtKB-UniRule"/>
</dbReference>
<dbReference type="CDD" id="cd07033">
    <property type="entry name" value="TPP_PYR_DXS_TK_like"/>
    <property type="match status" value="1"/>
</dbReference>
<dbReference type="CDD" id="cd02007">
    <property type="entry name" value="TPP_DXS"/>
    <property type="match status" value="1"/>
</dbReference>
<evidence type="ECO:0000256" key="10">
    <source>
        <dbReference type="HAMAP-Rule" id="MF_00315"/>
    </source>
</evidence>
<organism evidence="12 14">
    <name type="scientific">Anaerotruncus colihominis</name>
    <dbReference type="NCBI Taxonomy" id="169435"/>
    <lineage>
        <taxon>Bacteria</taxon>
        <taxon>Bacillati</taxon>
        <taxon>Bacillota</taxon>
        <taxon>Clostridia</taxon>
        <taxon>Eubacteriales</taxon>
        <taxon>Oscillospiraceae</taxon>
        <taxon>Anaerotruncus</taxon>
    </lineage>
</organism>
<dbReference type="HAMAP" id="MF_00315">
    <property type="entry name" value="DXP_synth"/>
    <property type="match status" value="1"/>
</dbReference>
<evidence type="ECO:0000256" key="8">
    <source>
        <dbReference type="ARBA" id="ARBA00023052"/>
    </source>
</evidence>
<keyword evidence="8 10" id="KW-0786">Thiamine pyrophosphate</keyword>
<dbReference type="SMART" id="SM00861">
    <property type="entry name" value="Transket_pyr"/>
    <property type="match status" value="1"/>
</dbReference>
<evidence type="ECO:0000259" key="11">
    <source>
        <dbReference type="SMART" id="SM00861"/>
    </source>
</evidence>
<proteinExistence type="inferred from homology"/>
<evidence type="ECO:0000256" key="2">
    <source>
        <dbReference type="ARBA" id="ARBA00011081"/>
    </source>
</evidence>
<evidence type="ECO:0000256" key="4">
    <source>
        <dbReference type="ARBA" id="ARBA00022679"/>
    </source>
</evidence>
<evidence type="ECO:0000313" key="12">
    <source>
        <dbReference type="EMBL" id="CUP56251.1"/>
    </source>
</evidence>
<dbReference type="EC" id="2.2.1.7" evidence="10"/>
<reference evidence="13 15" key="2">
    <citation type="submission" date="2018-08" db="EMBL/GenBank/DDBJ databases">
        <title>A genome reference for cultivated species of the human gut microbiota.</title>
        <authorList>
            <person name="Zou Y."/>
            <person name="Xue W."/>
            <person name="Luo G."/>
        </authorList>
    </citation>
    <scope>NUCLEOTIDE SEQUENCE [LARGE SCALE GENOMIC DNA]</scope>
    <source>
        <strain evidence="13 15">TF05-12AC</strain>
    </source>
</reference>
<reference evidence="12 14" key="1">
    <citation type="submission" date="2015-09" db="EMBL/GenBank/DDBJ databases">
        <authorList>
            <consortium name="Pathogen Informatics"/>
        </authorList>
    </citation>
    <scope>NUCLEOTIDE SEQUENCE [LARGE SCALE GENOMIC DNA]</scope>
    <source>
        <strain evidence="12 14">2789STDY5834939</strain>
    </source>
</reference>
<feature type="binding site" evidence="10">
    <location>
        <position position="289"/>
    </location>
    <ligand>
        <name>thiamine diphosphate</name>
        <dbReference type="ChEBI" id="CHEBI:58937"/>
    </ligand>
</feature>
<dbReference type="GO" id="GO:0030976">
    <property type="term" value="F:thiamine pyrophosphate binding"/>
    <property type="evidence" value="ECO:0007669"/>
    <property type="project" value="UniProtKB-UniRule"/>
</dbReference>
<dbReference type="GO" id="GO:0008661">
    <property type="term" value="F:1-deoxy-D-xylulose-5-phosphate synthase activity"/>
    <property type="evidence" value="ECO:0007669"/>
    <property type="project" value="UniProtKB-UniRule"/>
</dbReference>
<feature type="binding site" evidence="10">
    <location>
        <begin position="150"/>
        <end position="151"/>
    </location>
    <ligand>
        <name>thiamine diphosphate</name>
        <dbReference type="ChEBI" id="CHEBI:58937"/>
    </ligand>
</feature>
<comment type="subunit">
    <text evidence="3 10">Homodimer.</text>
</comment>
<name>A0A174P9N5_9FIRM</name>
<dbReference type="NCBIfam" id="NF003933">
    <property type="entry name" value="PRK05444.2-2"/>
    <property type="match status" value="1"/>
</dbReference>
<evidence type="ECO:0000256" key="3">
    <source>
        <dbReference type="ARBA" id="ARBA00011738"/>
    </source>
</evidence>
<evidence type="ECO:0000313" key="14">
    <source>
        <dbReference type="Proteomes" id="UP000095765"/>
    </source>
</evidence>
<dbReference type="Pfam" id="PF02779">
    <property type="entry name" value="Transket_pyr"/>
    <property type="match status" value="1"/>
</dbReference>
<comment type="catalytic activity">
    <reaction evidence="10">
        <text>D-glyceraldehyde 3-phosphate + pyruvate + H(+) = 1-deoxy-D-xylulose 5-phosphate + CO2</text>
        <dbReference type="Rhea" id="RHEA:12605"/>
        <dbReference type="ChEBI" id="CHEBI:15361"/>
        <dbReference type="ChEBI" id="CHEBI:15378"/>
        <dbReference type="ChEBI" id="CHEBI:16526"/>
        <dbReference type="ChEBI" id="CHEBI:57792"/>
        <dbReference type="ChEBI" id="CHEBI:59776"/>
        <dbReference type="EC" id="2.2.1.7"/>
    </reaction>
</comment>
<dbReference type="NCBIfam" id="TIGR00204">
    <property type="entry name" value="dxs"/>
    <property type="match status" value="1"/>
</dbReference>
<dbReference type="InterPro" id="IPR005475">
    <property type="entry name" value="Transketolase-like_Pyr-bd"/>
</dbReference>
<evidence type="ECO:0000256" key="1">
    <source>
        <dbReference type="ARBA" id="ARBA00004980"/>
    </source>
</evidence>
<evidence type="ECO:0000313" key="15">
    <source>
        <dbReference type="Proteomes" id="UP000260828"/>
    </source>
</evidence>
<evidence type="ECO:0000256" key="9">
    <source>
        <dbReference type="ARBA" id="ARBA00023229"/>
    </source>
</evidence>
<feature type="binding site" evidence="10">
    <location>
        <position position="77"/>
    </location>
    <ligand>
        <name>thiamine diphosphate</name>
        <dbReference type="ChEBI" id="CHEBI:58937"/>
    </ligand>
</feature>
<evidence type="ECO:0000313" key="13">
    <source>
        <dbReference type="EMBL" id="RGE69859.1"/>
    </source>
</evidence>
<keyword evidence="5 10" id="KW-0479">Metal-binding</keyword>
<dbReference type="SUPFAM" id="SSF52922">
    <property type="entry name" value="TK C-terminal domain-like"/>
    <property type="match status" value="1"/>
</dbReference>
<dbReference type="Gene3D" id="3.40.50.970">
    <property type="match status" value="2"/>
</dbReference>
<dbReference type="GO" id="GO:0016114">
    <property type="term" value="P:terpenoid biosynthetic process"/>
    <property type="evidence" value="ECO:0007669"/>
    <property type="project" value="UniProtKB-UniRule"/>
</dbReference>
<dbReference type="Pfam" id="PF13292">
    <property type="entry name" value="DXP_synthase_N"/>
    <property type="match status" value="1"/>
</dbReference>
<dbReference type="OrthoDB" id="9803371at2"/>
<dbReference type="EMBL" id="CZBE01000007">
    <property type="protein sequence ID" value="CUP56251.1"/>
    <property type="molecule type" value="Genomic_DNA"/>
</dbReference>
<keyword evidence="7 10" id="KW-0784">Thiamine biosynthesis</keyword>
<comment type="cofactor">
    <cofactor evidence="10">
        <name>thiamine diphosphate</name>
        <dbReference type="ChEBI" id="CHEBI:58937"/>
    </cofactor>
    <text evidence="10">Binds 1 thiamine pyrophosphate per subunit.</text>
</comment>
<evidence type="ECO:0000256" key="7">
    <source>
        <dbReference type="ARBA" id="ARBA00022977"/>
    </source>
</evidence>
<gene>
    <name evidence="12" type="primary">dxs_3</name>
    <name evidence="10 13" type="synonym">dxs</name>
    <name evidence="13" type="ORF">DXC40_02010</name>
    <name evidence="12" type="ORF">ERS852551_01189</name>
</gene>
<dbReference type="InterPro" id="IPR029061">
    <property type="entry name" value="THDP-binding"/>
</dbReference>
<dbReference type="EMBL" id="QVME01000001">
    <property type="protein sequence ID" value="RGE69859.1"/>
    <property type="molecule type" value="Genomic_DNA"/>
</dbReference>
<evidence type="ECO:0000256" key="6">
    <source>
        <dbReference type="ARBA" id="ARBA00022842"/>
    </source>
</evidence>
<dbReference type="InterPro" id="IPR033248">
    <property type="entry name" value="Transketolase_C"/>
</dbReference>
<evidence type="ECO:0000256" key="5">
    <source>
        <dbReference type="ARBA" id="ARBA00022723"/>
    </source>
</evidence>
<dbReference type="GO" id="GO:0000287">
    <property type="term" value="F:magnesium ion binding"/>
    <property type="evidence" value="ECO:0007669"/>
    <property type="project" value="UniProtKB-UniRule"/>
</dbReference>
<dbReference type="InterPro" id="IPR009014">
    <property type="entry name" value="Transketo_C/PFOR_II"/>
</dbReference>
<dbReference type="UniPathway" id="UPA00064">
    <property type="reaction ID" value="UER00091"/>
</dbReference>
<dbReference type="AlphaFoldDB" id="A0A174P9N5"/>
<keyword evidence="9 10" id="KW-0414">Isoprene biosynthesis</keyword>
<sequence>MLAENRFLGRLNLPGDLKKLSPSQQDILCWELRSQLLLTVSENGGHLASNLGVVELTVALHTVFDIPRDEIVWDVGHQCYVHKILTGRLKQFSEIRREGGLSGFPRPRESRSDAFIAGHASTSLSAACGLAKAKTLTGDPHHVIAVAGDGAFTGGMIYEALNNAGRSRDHLIVILNDNDMSISKSVGSFARYLAAKRSSERYNVIKEHVEKAVRKIPLVGGELRNVISDSKAALRQMLYHSNLFEDFGFDYLGPVDGHDVRMLIQVLRRAKELKKPVVVHVNTIKGKGYAYAEKNPSHYHGVGGFDPVSGQLSVPAESFSAHFGSWLTMRARRDERICAITAAMRDGTGLEAFAEEFGPKNRFFDVGIAEEHAVTFACGLAAGGLLPVFAVYSTFLQRAYDQLIHDASIEPQHIVLAVDRAGFVGEDGETHQGLFDAAFLSSIYGMTVYSPASYAELEYAMERALYHCKGPVAVRYPRGGASASEADHVPDDWLHIKNGGKTLLISYGRIFSEVRAAAKLLAESKKPVDLLKLCRIAPLPEECIRLARKYETIYFVEEGVRNGGIGEHFLGALAQVRYRGRMTIHAVDDPFVPQMSVQSAIRRCGFDAKAIAKAVAELYF</sequence>
<dbReference type="SUPFAM" id="SSF52518">
    <property type="entry name" value="Thiamin diphosphate-binding fold (THDP-binding)"/>
    <property type="match status" value="1"/>
</dbReference>
<dbReference type="PANTHER" id="PTHR43322">
    <property type="entry name" value="1-D-DEOXYXYLULOSE 5-PHOSPHATE SYNTHASE-RELATED"/>
    <property type="match status" value="1"/>
</dbReference>
<dbReference type="PANTHER" id="PTHR43322:SF5">
    <property type="entry name" value="1-DEOXY-D-XYLULOSE-5-PHOSPHATE SYNTHASE, CHLOROPLASTIC"/>
    <property type="match status" value="1"/>
</dbReference>
<keyword evidence="6 10" id="KW-0460">Magnesium</keyword>
<comment type="pathway">
    <text evidence="1 10">Metabolic intermediate biosynthesis; 1-deoxy-D-xylulose 5-phosphate biosynthesis; 1-deoxy-D-xylulose 5-phosphate from D-glyceraldehyde 3-phosphate and pyruvate: step 1/1.</text>
</comment>
<dbReference type="RefSeq" id="WP_006875375.1">
    <property type="nucleotide sequence ID" value="NZ_CABIWA010000009.1"/>
</dbReference>
<dbReference type="PROSITE" id="PS00802">
    <property type="entry name" value="TRANSKETOLASE_2"/>
    <property type="match status" value="1"/>
</dbReference>
<dbReference type="GO" id="GO:0019288">
    <property type="term" value="P:isopentenyl diphosphate biosynthetic process, methylerythritol 4-phosphate pathway"/>
    <property type="evidence" value="ECO:0007669"/>
    <property type="project" value="TreeGrafter"/>
</dbReference>
<dbReference type="Gene3D" id="3.40.50.920">
    <property type="match status" value="1"/>
</dbReference>
<dbReference type="InterPro" id="IPR020826">
    <property type="entry name" value="Transketolase_BS"/>
</dbReference>
<feature type="domain" description="Transketolase-like pyrimidine-binding" evidence="11">
    <location>
        <begin position="317"/>
        <end position="484"/>
    </location>
</feature>
<feature type="binding site" evidence="10">
    <location>
        <position position="370"/>
    </location>
    <ligand>
        <name>thiamine diphosphate</name>
        <dbReference type="ChEBI" id="CHEBI:58937"/>
    </ligand>
</feature>
<dbReference type="InterPro" id="IPR005477">
    <property type="entry name" value="Dxylulose-5-P_synthase"/>
</dbReference>
<feature type="binding site" evidence="10">
    <location>
        <position position="178"/>
    </location>
    <ligand>
        <name>Mg(2+)</name>
        <dbReference type="ChEBI" id="CHEBI:18420"/>
    </ligand>
</feature>
<keyword evidence="4 10" id="KW-0808">Transferase</keyword>
<dbReference type="Proteomes" id="UP000260828">
    <property type="component" value="Unassembled WGS sequence"/>
</dbReference>
<dbReference type="Pfam" id="PF02780">
    <property type="entry name" value="Transketolase_C"/>
    <property type="match status" value="1"/>
</dbReference>
<comment type="cofactor">
    <cofactor evidence="10">
        <name>Mg(2+)</name>
        <dbReference type="ChEBI" id="CHEBI:18420"/>
    </cofactor>
    <text evidence="10">Binds 1 Mg(2+) ion per subunit.</text>
</comment>
<comment type="similarity">
    <text evidence="2 10">Belongs to the transketolase family. DXPS subfamily.</text>
</comment>
<feature type="binding site" evidence="10">
    <location>
        <position position="149"/>
    </location>
    <ligand>
        <name>Mg(2+)</name>
        <dbReference type="ChEBI" id="CHEBI:18420"/>
    </ligand>
</feature>
<comment type="function">
    <text evidence="10">Catalyzes the acyloin condensation reaction between C atoms 2 and 3 of pyruvate and glyceraldehyde 3-phosphate to yield 1-deoxy-D-xylulose-5-phosphate (DXP).</text>
</comment>
<protein>
    <recommendedName>
        <fullName evidence="10">1-deoxy-D-xylulose-5-phosphate synthase</fullName>
        <ecNumber evidence="10">2.2.1.7</ecNumber>
    </recommendedName>
    <alternativeName>
        <fullName evidence="10">1-deoxyxylulose-5-phosphate synthase</fullName>
        <shortName evidence="10">DXP synthase</shortName>
        <shortName evidence="10">DXPS</shortName>
    </alternativeName>
</protein>
<dbReference type="GO" id="GO:0005829">
    <property type="term" value="C:cytosol"/>
    <property type="evidence" value="ECO:0007669"/>
    <property type="project" value="TreeGrafter"/>
</dbReference>
<accession>A0A174P9N5</accession>
<feature type="binding site" evidence="10">
    <location>
        <begin position="118"/>
        <end position="120"/>
    </location>
    <ligand>
        <name>thiamine diphosphate</name>
        <dbReference type="ChEBI" id="CHEBI:58937"/>
    </ligand>
</feature>
<dbReference type="Proteomes" id="UP000095765">
    <property type="component" value="Unassembled WGS sequence"/>
</dbReference>